<proteinExistence type="predicted"/>
<dbReference type="InParanoid" id="M4C1M5"/>
<reference evidence="2" key="1">
    <citation type="journal article" date="2010" name="Science">
        <title>Signatures of adaptation to obligate biotrophy in the Hyaloperonospora arabidopsidis genome.</title>
        <authorList>
            <person name="Baxter L."/>
            <person name="Tripathy S."/>
            <person name="Ishaque N."/>
            <person name="Boot N."/>
            <person name="Cabral A."/>
            <person name="Kemen E."/>
            <person name="Thines M."/>
            <person name="Ah-Fong A."/>
            <person name="Anderson R."/>
            <person name="Badejoko W."/>
            <person name="Bittner-Eddy P."/>
            <person name="Boore J.L."/>
            <person name="Chibucos M.C."/>
            <person name="Coates M."/>
            <person name="Dehal P."/>
            <person name="Delehaunty K."/>
            <person name="Dong S."/>
            <person name="Downton P."/>
            <person name="Dumas B."/>
            <person name="Fabro G."/>
            <person name="Fronick C."/>
            <person name="Fuerstenberg S.I."/>
            <person name="Fulton L."/>
            <person name="Gaulin E."/>
            <person name="Govers F."/>
            <person name="Hughes L."/>
            <person name="Humphray S."/>
            <person name="Jiang R.H."/>
            <person name="Judelson H."/>
            <person name="Kamoun S."/>
            <person name="Kyung K."/>
            <person name="Meijer H."/>
            <person name="Minx P."/>
            <person name="Morris P."/>
            <person name="Nelson J."/>
            <person name="Phuntumart V."/>
            <person name="Qutob D."/>
            <person name="Rehmany A."/>
            <person name="Rougon-Cardoso A."/>
            <person name="Ryden P."/>
            <person name="Torto-Alalibo T."/>
            <person name="Studholme D."/>
            <person name="Wang Y."/>
            <person name="Win J."/>
            <person name="Wood J."/>
            <person name="Clifton S.W."/>
            <person name="Rogers J."/>
            <person name="Van den Ackerveken G."/>
            <person name="Jones J.D."/>
            <person name="McDowell J.M."/>
            <person name="Beynon J."/>
            <person name="Tyler B.M."/>
        </authorList>
    </citation>
    <scope>NUCLEOTIDE SEQUENCE [LARGE SCALE GENOMIC DNA]</scope>
    <source>
        <strain evidence="2">Emoy2</strain>
    </source>
</reference>
<dbReference type="EMBL" id="JH598099">
    <property type="status" value="NOT_ANNOTATED_CDS"/>
    <property type="molecule type" value="Genomic_DNA"/>
</dbReference>
<dbReference type="HOGENOM" id="CLU_3000510_0_0_1"/>
<accession>M4C1M5</accession>
<keyword evidence="2" id="KW-1185">Reference proteome</keyword>
<organism evidence="1 2">
    <name type="scientific">Hyaloperonospora arabidopsidis (strain Emoy2)</name>
    <name type="common">Downy mildew agent</name>
    <name type="synonym">Peronospora arabidopsidis</name>
    <dbReference type="NCBI Taxonomy" id="559515"/>
    <lineage>
        <taxon>Eukaryota</taxon>
        <taxon>Sar</taxon>
        <taxon>Stramenopiles</taxon>
        <taxon>Oomycota</taxon>
        <taxon>Peronosporomycetes</taxon>
        <taxon>Peronosporales</taxon>
        <taxon>Peronosporaceae</taxon>
        <taxon>Hyaloperonospora</taxon>
    </lineage>
</organism>
<dbReference type="VEuPathDB" id="FungiDB:HpaG812975"/>
<dbReference type="AlphaFoldDB" id="M4C1M5"/>
<dbReference type="EnsemblProtists" id="HpaT812975">
    <property type="protein sequence ID" value="HpaP812975"/>
    <property type="gene ID" value="HpaG812975"/>
</dbReference>
<name>M4C1M5_HYAAE</name>
<reference evidence="1" key="2">
    <citation type="submission" date="2015-06" db="UniProtKB">
        <authorList>
            <consortium name="EnsemblProtists"/>
        </authorList>
    </citation>
    <scope>IDENTIFICATION</scope>
    <source>
        <strain evidence="1">Emoy2</strain>
    </source>
</reference>
<evidence type="ECO:0000313" key="1">
    <source>
        <dbReference type="EnsemblProtists" id="HpaP812975"/>
    </source>
</evidence>
<protein>
    <submittedName>
        <fullName evidence="1">Uncharacterized protein</fullName>
    </submittedName>
</protein>
<evidence type="ECO:0000313" key="2">
    <source>
        <dbReference type="Proteomes" id="UP000011713"/>
    </source>
</evidence>
<sequence>MGSHGRTKQGRRERVFISSTAVVNTRYNCAISKLPCAQSCVSYEAPKHHTGRGEFKG</sequence>
<dbReference type="Proteomes" id="UP000011713">
    <property type="component" value="Unassembled WGS sequence"/>
</dbReference>